<evidence type="ECO:0000256" key="1">
    <source>
        <dbReference type="SAM" id="Phobius"/>
    </source>
</evidence>
<evidence type="ECO:0000313" key="3">
    <source>
        <dbReference type="Proteomes" id="UP001054801"/>
    </source>
</evidence>
<keyword evidence="3" id="KW-1185">Reference proteome</keyword>
<dbReference type="RefSeq" id="WP_236501399.1">
    <property type="nucleotide sequence ID" value="NZ_CP091244.1"/>
</dbReference>
<dbReference type="Proteomes" id="UP001054801">
    <property type="component" value="Chromosome"/>
</dbReference>
<evidence type="ECO:0000313" key="2">
    <source>
        <dbReference type="EMBL" id="UJS26062.1"/>
    </source>
</evidence>
<keyword evidence="1" id="KW-0472">Membrane</keyword>
<keyword evidence="1" id="KW-0812">Transmembrane</keyword>
<sequence length="167" mass="18377">MFLKWFLGLPAHLRIAIILAPFIAIGGYGLTDLWITKNQPKQAAPISMEALQLQGECWLATNQCALQNARMKVALVRKDASQPGLVRLEIFPDTNIRGIEMSLVQAGEEHLIVVKPNEGGGAWPNPESGAWFVEFPEKLLTPSPSVLRIALAKFGSVAYAEIQQPQF</sequence>
<protein>
    <submittedName>
        <fullName evidence="2">Uncharacterized protein</fullName>
    </submittedName>
</protein>
<gene>
    <name evidence="2" type="ORF">L2Y54_08485</name>
</gene>
<feature type="transmembrane region" description="Helical" evidence="1">
    <location>
        <begin position="12"/>
        <end position="31"/>
    </location>
</feature>
<reference evidence="2" key="1">
    <citation type="journal article" date="2022" name="Microorganisms">
        <title>Two New Species of Filamentous Sulfur Bacteria of the Genus Thiothrix, Thiothrix winogradskyi sp. nov. and 'Candidatus Thiothrix sulfatifontis' sp. nov.</title>
        <authorList>
            <person name="Ravin N.V."/>
            <person name="Rossetti S."/>
            <person name="Beletsky A.V."/>
            <person name="Kadnikov V.V."/>
            <person name="Rudenko T.S."/>
            <person name="Smolyakov D.D."/>
            <person name="Moskvitina M.I."/>
            <person name="Gureeva M.V."/>
            <person name="Mardanov A.V."/>
            <person name="Grabovich M.Y."/>
        </authorList>
    </citation>
    <scope>NUCLEOTIDE SEQUENCE</scope>
    <source>
        <strain evidence="2">CT3</strain>
    </source>
</reference>
<name>A0ABY3T2H8_9GAMM</name>
<organism evidence="2 3">
    <name type="scientific">Thiothrix winogradskyi</name>
    <dbReference type="NCBI Taxonomy" id="96472"/>
    <lineage>
        <taxon>Bacteria</taxon>
        <taxon>Pseudomonadati</taxon>
        <taxon>Pseudomonadota</taxon>
        <taxon>Gammaproteobacteria</taxon>
        <taxon>Thiotrichales</taxon>
        <taxon>Thiotrichaceae</taxon>
        <taxon>Thiothrix</taxon>
    </lineage>
</organism>
<accession>A0ABY3T2H8</accession>
<dbReference type="EMBL" id="CP091244">
    <property type="protein sequence ID" value="UJS26062.1"/>
    <property type="molecule type" value="Genomic_DNA"/>
</dbReference>
<proteinExistence type="predicted"/>
<keyword evidence="1" id="KW-1133">Transmembrane helix</keyword>